<dbReference type="AlphaFoldDB" id="A0A1V2ZYL9"/>
<proteinExistence type="inferred from homology"/>
<dbReference type="GO" id="GO:0005737">
    <property type="term" value="C:cytoplasm"/>
    <property type="evidence" value="ECO:0007669"/>
    <property type="project" value="TreeGrafter"/>
</dbReference>
<dbReference type="OrthoDB" id="9805337at2"/>
<name>A0A1V2ZYL9_9GAMM</name>
<evidence type="ECO:0000256" key="2">
    <source>
        <dbReference type="ARBA" id="ARBA00023002"/>
    </source>
</evidence>
<dbReference type="RefSeq" id="WP_077244209.1">
    <property type="nucleotide sequence ID" value="NZ_MUZR01000022.1"/>
</dbReference>
<dbReference type="GO" id="GO:0008718">
    <property type="term" value="F:D-amino-acid dehydrogenase activity"/>
    <property type="evidence" value="ECO:0007669"/>
    <property type="project" value="TreeGrafter"/>
</dbReference>
<dbReference type="GO" id="GO:0055130">
    <property type="term" value="P:D-alanine catabolic process"/>
    <property type="evidence" value="ECO:0007669"/>
    <property type="project" value="TreeGrafter"/>
</dbReference>
<accession>A0A1V2ZYL9</accession>
<dbReference type="Gene3D" id="3.30.9.10">
    <property type="entry name" value="D-Amino Acid Oxidase, subunit A, domain 2"/>
    <property type="match status" value="1"/>
</dbReference>
<protein>
    <submittedName>
        <fullName evidence="4">Amino acid dehydrogenase</fullName>
    </submittedName>
</protein>
<keyword evidence="5" id="KW-1185">Reference proteome</keyword>
<organism evidence="4 5">
    <name type="scientific">Thioalkalivibrio halophilus</name>
    <dbReference type="NCBI Taxonomy" id="252474"/>
    <lineage>
        <taxon>Bacteria</taxon>
        <taxon>Pseudomonadati</taxon>
        <taxon>Pseudomonadota</taxon>
        <taxon>Gammaproteobacteria</taxon>
        <taxon>Chromatiales</taxon>
        <taxon>Ectothiorhodospiraceae</taxon>
        <taxon>Thioalkalivibrio</taxon>
    </lineage>
</organism>
<reference evidence="4 5" key="1">
    <citation type="submission" date="2017-02" db="EMBL/GenBank/DDBJ databases">
        <title>Genomic diversity within the haloalkaliphilic genus Thioalkalivibrio.</title>
        <authorList>
            <person name="Ahn A.-C."/>
            <person name="Meier-Kolthoff J."/>
            <person name="Overmars L."/>
            <person name="Richter M."/>
            <person name="Woyke T."/>
            <person name="Sorokin D.Y."/>
            <person name="Muyzer G."/>
        </authorList>
    </citation>
    <scope>NUCLEOTIDE SEQUENCE [LARGE SCALE GENOMIC DNA]</scope>
    <source>
        <strain evidence="4 5">HL17</strain>
    </source>
</reference>
<feature type="domain" description="FAD dependent oxidoreductase" evidence="3">
    <location>
        <begin position="2"/>
        <end position="400"/>
    </location>
</feature>
<dbReference type="Pfam" id="PF01266">
    <property type="entry name" value="DAO"/>
    <property type="match status" value="1"/>
</dbReference>
<dbReference type="GO" id="GO:0005886">
    <property type="term" value="C:plasma membrane"/>
    <property type="evidence" value="ECO:0007669"/>
    <property type="project" value="TreeGrafter"/>
</dbReference>
<dbReference type="SUPFAM" id="SSF51905">
    <property type="entry name" value="FAD/NAD(P)-binding domain"/>
    <property type="match status" value="1"/>
</dbReference>
<dbReference type="Proteomes" id="UP000189177">
    <property type="component" value="Unassembled WGS sequence"/>
</dbReference>
<dbReference type="PANTHER" id="PTHR13847:SF280">
    <property type="entry name" value="D-AMINO ACID DEHYDROGENASE"/>
    <property type="match status" value="1"/>
</dbReference>
<sequence>MHVVVIGAGVMGVTTAWYLREAGLDVTLLDAATEPAAGASHANGGMLHASHAEPWNTPGVGLDLLRYLGREDSPLLMRPRALPGLAGWGLRFLWHSRRLAFQRHALVNARLAAFSLRETRRLNRELAGSGLDFDFRESGILKVFRDPQSQARNRHAAEAMQDEGVRFEAWDTEQVINREPALAGVRDELCGGLYFPDDAIGDARRFTTGLLELARDRGLRYRPATRVRRLRTFQGRIDAIETDEGPIAADACVVASGHEAPALLRPLGLHLPVAPVKGYSLTLPMDTGHRVQLPLIDDANKVVMTPLGDQLRLAGTAEFAGADARMEPRRAANVLAQCRRTLTTLPAELDRETMAPWAGLRPMSDRGTPILGPTAVPGLHLNTGSGHLGWTFACGAAALVRDGLLGRAPEASLEDFRL</sequence>
<comment type="caution">
    <text evidence="4">The sequence shown here is derived from an EMBL/GenBank/DDBJ whole genome shotgun (WGS) entry which is preliminary data.</text>
</comment>
<comment type="similarity">
    <text evidence="1">Belongs to the DadA oxidoreductase family.</text>
</comment>
<dbReference type="InterPro" id="IPR036188">
    <property type="entry name" value="FAD/NAD-bd_sf"/>
</dbReference>
<dbReference type="PANTHER" id="PTHR13847">
    <property type="entry name" value="SARCOSINE DEHYDROGENASE-RELATED"/>
    <property type="match status" value="1"/>
</dbReference>
<dbReference type="Gene3D" id="3.50.50.60">
    <property type="entry name" value="FAD/NAD(P)-binding domain"/>
    <property type="match status" value="2"/>
</dbReference>
<evidence type="ECO:0000256" key="1">
    <source>
        <dbReference type="ARBA" id="ARBA00009410"/>
    </source>
</evidence>
<gene>
    <name evidence="4" type="ORF">B1A74_07170</name>
</gene>
<dbReference type="InterPro" id="IPR006076">
    <property type="entry name" value="FAD-dep_OxRdtase"/>
</dbReference>
<keyword evidence="2" id="KW-0560">Oxidoreductase</keyword>
<dbReference type="SUPFAM" id="SSF54373">
    <property type="entry name" value="FAD-linked reductases, C-terminal domain"/>
    <property type="match status" value="1"/>
</dbReference>
<dbReference type="EMBL" id="MUZR01000022">
    <property type="protein sequence ID" value="OOC10186.1"/>
    <property type="molecule type" value="Genomic_DNA"/>
</dbReference>
<evidence type="ECO:0000259" key="3">
    <source>
        <dbReference type="Pfam" id="PF01266"/>
    </source>
</evidence>
<evidence type="ECO:0000313" key="4">
    <source>
        <dbReference type="EMBL" id="OOC10186.1"/>
    </source>
</evidence>
<dbReference type="STRING" id="252474.B1A74_07170"/>
<evidence type="ECO:0000313" key="5">
    <source>
        <dbReference type="Proteomes" id="UP000189177"/>
    </source>
</evidence>